<evidence type="ECO:0000313" key="1">
    <source>
        <dbReference type="EMBL" id="TGY98345.1"/>
    </source>
</evidence>
<name>A0AC61S1P1_9FIRM</name>
<comment type="caution">
    <text evidence="1">The sequence shown here is derived from an EMBL/GenBank/DDBJ whole genome shotgun (WGS) entry which is preliminary data.</text>
</comment>
<dbReference type="Proteomes" id="UP000304953">
    <property type="component" value="Unassembled WGS sequence"/>
</dbReference>
<gene>
    <name evidence="1" type="ORF">E5329_00785</name>
</gene>
<sequence length="192" mass="22455">MSVTQPIRNISEIEKLKNYYYLEKPNLRNYALICLGINSALRISDLLELNWQDVYDFTKKHFLKHIMLKERKTGKQTRIALNQNALKALQLYKSGLQQINPTDYLFPGRNRANHLSRSQAFRLIKTAGQELNFETDISCHSLRKTFGYHAWKSGAQPAVLMNIYNHSSFQTTKRYLGIEQDDRDQIFLDVNL</sequence>
<keyword evidence="2" id="KW-1185">Reference proteome</keyword>
<protein>
    <submittedName>
        <fullName evidence="1">Integrase</fullName>
    </submittedName>
</protein>
<reference evidence="1" key="1">
    <citation type="submission" date="2019-04" db="EMBL/GenBank/DDBJ databases">
        <title>Microbes associate with the intestines of laboratory mice.</title>
        <authorList>
            <person name="Navarre W."/>
            <person name="Wong E."/>
            <person name="Huang K."/>
            <person name="Tropini C."/>
            <person name="Ng K."/>
            <person name="Yu B."/>
        </authorList>
    </citation>
    <scope>NUCLEOTIDE SEQUENCE</scope>
    <source>
        <strain evidence="1">NM01_1-7b</strain>
    </source>
</reference>
<proteinExistence type="predicted"/>
<organism evidence="1 2">
    <name type="scientific">Petralouisia muris</name>
    <dbReference type="NCBI Taxonomy" id="3032872"/>
    <lineage>
        <taxon>Bacteria</taxon>
        <taxon>Bacillati</taxon>
        <taxon>Bacillota</taxon>
        <taxon>Clostridia</taxon>
        <taxon>Lachnospirales</taxon>
        <taxon>Lachnospiraceae</taxon>
        <taxon>Petralouisia</taxon>
    </lineage>
</organism>
<dbReference type="EMBL" id="SRYA01000001">
    <property type="protein sequence ID" value="TGY98345.1"/>
    <property type="molecule type" value="Genomic_DNA"/>
</dbReference>
<accession>A0AC61S1P1</accession>
<evidence type="ECO:0000313" key="2">
    <source>
        <dbReference type="Proteomes" id="UP000304953"/>
    </source>
</evidence>